<feature type="compositionally biased region" description="Polar residues" evidence="1">
    <location>
        <begin position="314"/>
        <end position="324"/>
    </location>
</feature>
<evidence type="ECO:0000313" key="2">
    <source>
        <dbReference type="EMBL" id="BBG98814.1"/>
    </source>
</evidence>
<name>A0A4Y1R446_PRUDU</name>
<feature type="compositionally biased region" description="Low complexity" evidence="1">
    <location>
        <begin position="105"/>
        <end position="126"/>
    </location>
</feature>
<feature type="compositionally biased region" description="Low complexity" evidence="1">
    <location>
        <begin position="225"/>
        <end position="242"/>
    </location>
</feature>
<organism evidence="2">
    <name type="scientific">Prunus dulcis</name>
    <name type="common">Almond</name>
    <name type="synonym">Amygdalus dulcis</name>
    <dbReference type="NCBI Taxonomy" id="3755"/>
    <lineage>
        <taxon>Eukaryota</taxon>
        <taxon>Viridiplantae</taxon>
        <taxon>Streptophyta</taxon>
        <taxon>Embryophyta</taxon>
        <taxon>Tracheophyta</taxon>
        <taxon>Spermatophyta</taxon>
        <taxon>Magnoliopsida</taxon>
        <taxon>eudicotyledons</taxon>
        <taxon>Gunneridae</taxon>
        <taxon>Pentapetalae</taxon>
        <taxon>rosids</taxon>
        <taxon>fabids</taxon>
        <taxon>Rosales</taxon>
        <taxon>Rosaceae</taxon>
        <taxon>Amygdaloideae</taxon>
        <taxon>Amygdaleae</taxon>
        <taxon>Prunus</taxon>
    </lineage>
</organism>
<dbReference type="PANTHER" id="PTHR47070">
    <property type="entry name" value="HYDROXYPROLINE-RICH GLYCOPROTEIN-LIKE"/>
    <property type="match status" value="1"/>
</dbReference>
<gene>
    <name evidence="2" type="ORF">Prudu_008308</name>
</gene>
<feature type="region of interest" description="Disordered" evidence="1">
    <location>
        <begin position="81"/>
        <end position="149"/>
    </location>
</feature>
<feature type="compositionally biased region" description="Low complexity" evidence="1">
    <location>
        <begin position="298"/>
        <end position="308"/>
    </location>
</feature>
<feature type="region of interest" description="Disordered" evidence="1">
    <location>
        <begin position="272"/>
        <end position="330"/>
    </location>
</feature>
<proteinExistence type="predicted"/>
<sequence>MLEAMGIGYCGKCFLDHPFLQFLSIWNPVTNGMNAEMSAMEGNVEPEMLILISLAVSQAVVAGKGISREFRVVRDNRVNRNINRETKPDSPQCTTSTNEQVSNISGKGPTGSSSSQKPSSRQNSSQVSNGQTDPQIRTSDANATGSLRKETFVEKRVTLPTAALRVQAVKPSNSQPHSAVVVSSNSVVGLYSSSTDPVHVPSPDSRPSASVGAIKREVGVRRQSSENSNSSAPSSSLSNSLLGKEGSTESFRPFTGISKTDQRVRQQTFLSNQHNARPHQQPVGHQKASQPNKEWKPKSSQKPSSNSPGVIGTPTKSVSSPDNSKVSESEAAKLQDKLSRVNVYDNSNVVIAQNIRVPDSDRFRLTFGSLGTELDSTGNMVNGFQAGGTEESNGEPAGSLSLSAPQSCSDEASGIKPVDLLDHQVRNSGSDSPASGAVPERQLPEKNDTSSPQTLDNYADIGLVRDTSPSYAPSDSQQQEQPELEGFSAFDPQTSYNIPYFRPHMDESVRGQGPPSPQEALSSHNVNSIAASTVAMVQQQPPPVAQMYPQVHVSHYANLMPYRQFLSPVYVPPMAVPGYSSNPAYPHMSNGNSYLLMPGGGSHLNANSLKYGVQPFKPVPAGSPTGYGNFTNPNGYAINGPGVVGGASGLEDSSRIKYKDGNLYVANPQAETSEMWIQNPREHPGLQSTPYYNVPAQSPHGAYMPSHAAHASFNAAAAQSSHMQFPGLYHPPQPAAIPNPHHLGPAMGGNVGVGVAAAAPGAQIVKNLRGYRLRSCTVCSVVY</sequence>
<feature type="compositionally biased region" description="Basic and acidic residues" evidence="1">
    <location>
        <begin position="214"/>
        <end position="224"/>
    </location>
</feature>
<reference evidence="2" key="1">
    <citation type="journal article" date="2019" name="Science">
        <title>Mutation of a bHLH transcription factor allowed almond domestication.</title>
        <authorList>
            <person name="Sanchez-Perez R."/>
            <person name="Pavan S."/>
            <person name="Mazzeo R."/>
            <person name="Moldovan C."/>
            <person name="Aiese Cigliano R."/>
            <person name="Del Cueto J."/>
            <person name="Ricciardi F."/>
            <person name="Lotti C."/>
            <person name="Ricciardi L."/>
            <person name="Dicenta F."/>
            <person name="Lopez-Marques R.L."/>
            <person name="Lindberg Moller B."/>
        </authorList>
    </citation>
    <scope>NUCLEOTIDE SEQUENCE</scope>
</reference>
<dbReference type="EMBL" id="AP019299">
    <property type="protein sequence ID" value="BBG98814.1"/>
    <property type="molecule type" value="Genomic_DNA"/>
</dbReference>
<accession>A0A4Y1R446</accession>
<evidence type="ECO:0000256" key="1">
    <source>
        <dbReference type="SAM" id="MobiDB-lite"/>
    </source>
</evidence>
<feature type="region of interest" description="Disordered" evidence="1">
    <location>
        <begin position="498"/>
        <end position="523"/>
    </location>
</feature>
<feature type="compositionally biased region" description="Polar residues" evidence="1">
    <location>
        <begin position="400"/>
        <end position="410"/>
    </location>
</feature>
<feature type="compositionally biased region" description="Polar residues" evidence="1">
    <location>
        <begin position="467"/>
        <end position="481"/>
    </location>
</feature>
<feature type="compositionally biased region" description="Polar residues" evidence="1">
    <location>
        <begin position="127"/>
        <end position="145"/>
    </location>
</feature>
<protein>
    <recommendedName>
        <fullName evidence="3">GBF-interacting protein 1 N-terminal domain-containing protein</fullName>
    </recommendedName>
</protein>
<dbReference type="AlphaFoldDB" id="A0A4Y1R446"/>
<dbReference type="PANTHER" id="PTHR47070:SF2">
    <property type="entry name" value="OS06G0206100 PROTEIN"/>
    <property type="match status" value="1"/>
</dbReference>
<feature type="region of interest" description="Disordered" evidence="1">
    <location>
        <begin position="374"/>
        <end position="456"/>
    </location>
</feature>
<feature type="compositionally biased region" description="Polar residues" evidence="1">
    <location>
        <begin position="89"/>
        <end position="104"/>
    </location>
</feature>
<feature type="region of interest" description="Disordered" evidence="1">
    <location>
        <begin position="191"/>
        <end position="259"/>
    </location>
</feature>
<evidence type="ECO:0008006" key="3">
    <source>
        <dbReference type="Google" id="ProtNLM"/>
    </source>
</evidence>
<feature type="region of interest" description="Disordered" evidence="1">
    <location>
        <begin position="464"/>
        <end position="483"/>
    </location>
</feature>